<accession>A0A4Y7PYB6</accession>
<evidence type="ECO:0000313" key="1">
    <source>
        <dbReference type="EMBL" id="TDL20393.1"/>
    </source>
</evidence>
<protein>
    <submittedName>
        <fullName evidence="1">Uncharacterized protein</fullName>
    </submittedName>
</protein>
<dbReference type="Proteomes" id="UP000294933">
    <property type="component" value="Unassembled WGS sequence"/>
</dbReference>
<keyword evidence="2" id="KW-1185">Reference proteome</keyword>
<proteinExistence type="predicted"/>
<dbReference type="EMBL" id="ML170188">
    <property type="protein sequence ID" value="TDL20393.1"/>
    <property type="molecule type" value="Genomic_DNA"/>
</dbReference>
<reference evidence="1 2" key="1">
    <citation type="submission" date="2018-06" db="EMBL/GenBank/DDBJ databases">
        <title>A transcriptomic atlas of mushroom development highlights an independent origin of complex multicellularity.</title>
        <authorList>
            <consortium name="DOE Joint Genome Institute"/>
            <person name="Krizsan K."/>
            <person name="Almasi E."/>
            <person name="Merenyi Z."/>
            <person name="Sahu N."/>
            <person name="Viragh M."/>
            <person name="Koszo T."/>
            <person name="Mondo S."/>
            <person name="Kiss B."/>
            <person name="Balint B."/>
            <person name="Kues U."/>
            <person name="Barry K."/>
            <person name="Hegedus J.C."/>
            <person name="Henrissat B."/>
            <person name="Johnson J."/>
            <person name="Lipzen A."/>
            <person name="Ohm R."/>
            <person name="Nagy I."/>
            <person name="Pangilinan J."/>
            <person name="Yan J."/>
            <person name="Xiong Y."/>
            <person name="Grigoriev I.V."/>
            <person name="Hibbett D.S."/>
            <person name="Nagy L.G."/>
        </authorList>
    </citation>
    <scope>NUCLEOTIDE SEQUENCE [LARGE SCALE GENOMIC DNA]</scope>
    <source>
        <strain evidence="1 2">SZMC22713</strain>
    </source>
</reference>
<sequence>MDDVRWRFTPLLPRVRFAPESTANPFFPLRTSEHSYPTSISLHASSFHPPLWHPCRHRCLRSYRAAPAHGYQHMLTSEPRCTRMLTELDSKKPSQQEFRATLPTHFALLSPKFLANDKPVLRNKDVEGFIAHGCSNLPIGLFGCLTAWPMSTPL</sequence>
<gene>
    <name evidence="1" type="ORF">BD410DRAFT_369386</name>
</gene>
<dbReference type="AlphaFoldDB" id="A0A4Y7PYB6"/>
<dbReference type="VEuPathDB" id="FungiDB:BD410DRAFT_369386"/>
<evidence type="ECO:0000313" key="2">
    <source>
        <dbReference type="Proteomes" id="UP000294933"/>
    </source>
</evidence>
<name>A0A4Y7PYB6_9AGAM</name>
<organism evidence="1 2">
    <name type="scientific">Rickenella mellea</name>
    <dbReference type="NCBI Taxonomy" id="50990"/>
    <lineage>
        <taxon>Eukaryota</taxon>
        <taxon>Fungi</taxon>
        <taxon>Dikarya</taxon>
        <taxon>Basidiomycota</taxon>
        <taxon>Agaricomycotina</taxon>
        <taxon>Agaricomycetes</taxon>
        <taxon>Hymenochaetales</taxon>
        <taxon>Rickenellaceae</taxon>
        <taxon>Rickenella</taxon>
    </lineage>
</organism>